<feature type="transmembrane region" description="Helical" evidence="19">
    <location>
        <begin position="912"/>
        <end position="930"/>
    </location>
</feature>
<dbReference type="RefSeq" id="XP_001418450.1">
    <property type="nucleotide sequence ID" value="XM_001418413.1"/>
</dbReference>
<feature type="transmembrane region" description="Helical" evidence="19">
    <location>
        <begin position="1372"/>
        <end position="1397"/>
    </location>
</feature>
<protein>
    <recommendedName>
        <fullName evidence="14">Calcium-channel protein CCH1</fullName>
    </recommendedName>
</protein>
<feature type="transmembrane region" description="Helical" evidence="19">
    <location>
        <begin position="733"/>
        <end position="757"/>
    </location>
</feature>
<evidence type="ECO:0000256" key="13">
    <source>
        <dbReference type="ARBA" id="ARBA00061395"/>
    </source>
</evidence>
<feature type="region of interest" description="Disordered" evidence="18">
    <location>
        <begin position="1"/>
        <end position="113"/>
    </location>
</feature>
<dbReference type="InterPro" id="IPR043203">
    <property type="entry name" value="VGCC_Ca_Na"/>
</dbReference>
<dbReference type="Gene3D" id="1.10.238.10">
    <property type="entry name" value="EF-hand"/>
    <property type="match status" value="1"/>
</dbReference>
<keyword evidence="22" id="KW-1185">Reference proteome</keyword>
<dbReference type="FunFam" id="1.10.287.70:FF:000093">
    <property type="entry name" value="Calcium channel subunit Cch1"/>
    <property type="match status" value="1"/>
</dbReference>
<dbReference type="HOGENOM" id="CLU_000540_1_0_1"/>
<dbReference type="GO" id="GO:0005245">
    <property type="term" value="F:voltage-gated calcium channel activity"/>
    <property type="evidence" value="ECO:0007669"/>
    <property type="project" value="InterPro"/>
</dbReference>
<dbReference type="STRING" id="436017.A4RYT5"/>
<evidence type="ECO:0000313" key="22">
    <source>
        <dbReference type="Proteomes" id="UP000001568"/>
    </source>
</evidence>
<keyword evidence="16" id="KW-0109">Calcium transport</keyword>
<feature type="transmembrane region" description="Helical" evidence="19">
    <location>
        <begin position="1288"/>
        <end position="1307"/>
    </location>
</feature>
<evidence type="ECO:0000256" key="10">
    <source>
        <dbReference type="ARBA" id="ARBA00023136"/>
    </source>
</evidence>
<dbReference type="FunFam" id="1.20.120.350:FF:000009">
    <property type="entry name" value="Voltage-dependent T-type calcium channel subunit alpha"/>
    <property type="match status" value="1"/>
</dbReference>
<dbReference type="Gene3D" id="1.20.120.350">
    <property type="entry name" value="Voltage-gated potassium channels. Chain C"/>
    <property type="match status" value="4"/>
</dbReference>
<dbReference type="Gene3D" id="1.10.287.70">
    <property type="match status" value="4"/>
</dbReference>
<evidence type="ECO:0000256" key="8">
    <source>
        <dbReference type="ARBA" id="ARBA00022989"/>
    </source>
</evidence>
<evidence type="ECO:0000256" key="5">
    <source>
        <dbReference type="ARBA" id="ARBA00022737"/>
    </source>
</evidence>
<evidence type="ECO:0000259" key="20">
    <source>
        <dbReference type="PROSITE" id="PS50222"/>
    </source>
</evidence>
<keyword evidence="10 19" id="KW-0472">Membrane</keyword>
<evidence type="ECO:0000256" key="15">
    <source>
        <dbReference type="PIRSR" id="PIRSR602077-1"/>
    </source>
</evidence>
<feature type="binding site" evidence="15">
    <location>
        <position position="1149"/>
    </location>
    <ligand>
        <name>Ca(2+)</name>
        <dbReference type="ChEBI" id="CHEBI:29108"/>
    </ligand>
</feature>
<feature type="transmembrane region" description="Helical" evidence="19">
    <location>
        <begin position="298"/>
        <end position="321"/>
    </location>
</feature>
<evidence type="ECO:0000256" key="14">
    <source>
        <dbReference type="ARBA" id="ARBA00067459"/>
    </source>
</evidence>
<feature type="compositionally biased region" description="Polar residues" evidence="18">
    <location>
        <begin position="99"/>
        <end position="113"/>
    </location>
</feature>
<organism evidence="21 22">
    <name type="scientific">Ostreococcus lucimarinus (strain CCE9901)</name>
    <dbReference type="NCBI Taxonomy" id="436017"/>
    <lineage>
        <taxon>Eukaryota</taxon>
        <taxon>Viridiplantae</taxon>
        <taxon>Chlorophyta</taxon>
        <taxon>Mamiellophyceae</taxon>
        <taxon>Mamiellales</taxon>
        <taxon>Bathycoccaceae</taxon>
        <taxon>Ostreococcus</taxon>
    </lineage>
</organism>
<evidence type="ECO:0000256" key="4">
    <source>
        <dbReference type="ARBA" id="ARBA00022692"/>
    </source>
</evidence>
<dbReference type="GO" id="GO:0005248">
    <property type="term" value="F:voltage-gated sodium channel activity"/>
    <property type="evidence" value="ECO:0007669"/>
    <property type="project" value="TreeGrafter"/>
</dbReference>
<feature type="transmembrane region" description="Helical" evidence="19">
    <location>
        <begin position="1327"/>
        <end position="1351"/>
    </location>
</feature>
<feature type="transmembrane region" description="Helical" evidence="19">
    <location>
        <begin position="400"/>
        <end position="419"/>
    </location>
</feature>
<evidence type="ECO:0000256" key="6">
    <source>
        <dbReference type="ARBA" id="ARBA00022837"/>
    </source>
</evidence>
<evidence type="ECO:0000256" key="1">
    <source>
        <dbReference type="ARBA" id="ARBA00004651"/>
    </source>
</evidence>
<dbReference type="PANTHER" id="PTHR10037:SF62">
    <property type="entry name" value="SODIUM CHANNEL PROTEIN 60E"/>
    <property type="match status" value="1"/>
</dbReference>
<dbReference type="InterPro" id="IPR005821">
    <property type="entry name" value="Ion_trans_dom"/>
</dbReference>
<dbReference type="OrthoDB" id="416585at2759"/>
<feature type="transmembrane region" description="Helical" evidence="19">
    <location>
        <begin position="1468"/>
        <end position="1490"/>
    </location>
</feature>
<feature type="binding site" evidence="15">
    <location>
        <position position="716"/>
    </location>
    <ligand>
        <name>Ca(2+)</name>
        <dbReference type="ChEBI" id="CHEBI:29108"/>
    </ligand>
</feature>
<dbReference type="EMBL" id="CP000586">
    <property type="protein sequence ID" value="ABO96743.1"/>
    <property type="molecule type" value="Genomic_DNA"/>
</dbReference>
<keyword evidence="9" id="KW-0406">Ion transport</keyword>
<feature type="compositionally biased region" description="Acidic residues" evidence="18">
    <location>
        <begin position="40"/>
        <end position="50"/>
    </location>
</feature>
<evidence type="ECO:0000256" key="2">
    <source>
        <dbReference type="ARBA" id="ARBA00022448"/>
    </source>
</evidence>
<feature type="compositionally biased region" description="Low complexity" evidence="18">
    <location>
        <begin position="1"/>
        <end position="14"/>
    </location>
</feature>
<dbReference type="PANTHER" id="PTHR10037">
    <property type="entry name" value="VOLTAGE-GATED CATION CHANNEL CALCIUM AND SODIUM"/>
    <property type="match status" value="1"/>
</dbReference>
<evidence type="ECO:0000256" key="19">
    <source>
        <dbReference type="SAM" id="Phobius"/>
    </source>
</evidence>
<name>A4RYT5_OSTLU</name>
<evidence type="ECO:0000256" key="7">
    <source>
        <dbReference type="ARBA" id="ARBA00022882"/>
    </source>
</evidence>
<feature type="transmembrane region" description="Helical" evidence="19">
    <location>
        <begin position="431"/>
        <end position="458"/>
    </location>
</feature>
<feature type="binding site" evidence="15">
    <location>
        <position position="414"/>
    </location>
    <ligand>
        <name>Ca(2+)</name>
        <dbReference type="ChEBI" id="CHEBI:29108"/>
    </ligand>
</feature>
<dbReference type="Gramene" id="ABO96743">
    <property type="protein sequence ID" value="ABO96743"/>
    <property type="gene ID" value="OSTLU_32140"/>
</dbReference>
<dbReference type="PRINTS" id="PR00167">
    <property type="entry name" value="CACHANNEL"/>
</dbReference>
<dbReference type="Proteomes" id="UP000001568">
    <property type="component" value="Chromosome 6"/>
</dbReference>
<feature type="coiled-coil region" evidence="17">
    <location>
        <begin position="822"/>
        <end position="851"/>
    </location>
</feature>
<feature type="domain" description="EF-hand" evidence="20">
    <location>
        <begin position="1508"/>
        <end position="1543"/>
    </location>
</feature>
<feature type="transmembrane region" description="Helical" evidence="19">
    <location>
        <begin position="1178"/>
        <end position="1200"/>
    </location>
</feature>
<evidence type="ECO:0000256" key="12">
    <source>
        <dbReference type="ARBA" id="ARBA00023303"/>
    </source>
</evidence>
<evidence type="ECO:0000256" key="18">
    <source>
        <dbReference type="SAM" id="MobiDB-lite"/>
    </source>
</evidence>
<feature type="transmembrane region" description="Helical" evidence="19">
    <location>
        <begin position="1260"/>
        <end position="1276"/>
    </location>
</feature>
<keyword evidence="16" id="KW-0107">Calcium channel</keyword>
<feature type="transmembrane region" description="Helical" evidence="19">
    <location>
        <begin position="1040"/>
        <end position="1062"/>
    </location>
</feature>
<feature type="transmembrane region" description="Helical" evidence="19">
    <location>
        <begin position="950"/>
        <end position="969"/>
    </location>
</feature>
<keyword evidence="5" id="KW-0677">Repeat</keyword>
<keyword evidence="15" id="KW-0479">Metal-binding</keyword>
<feature type="transmembrane region" description="Helical" evidence="19">
    <location>
        <begin position="575"/>
        <end position="593"/>
    </location>
</feature>
<gene>
    <name evidence="21" type="ORF">OSTLU_32140</name>
</gene>
<dbReference type="SUPFAM" id="SSF81324">
    <property type="entry name" value="Voltage-gated potassium channels"/>
    <property type="match status" value="4"/>
</dbReference>
<dbReference type="PROSITE" id="PS50222">
    <property type="entry name" value="EF_HAND_2"/>
    <property type="match status" value="1"/>
</dbReference>
<dbReference type="GO" id="GO:0001518">
    <property type="term" value="C:voltage-gated sodium channel complex"/>
    <property type="evidence" value="ECO:0007669"/>
    <property type="project" value="TreeGrafter"/>
</dbReference>
<evidence type="ECO:0000256" key="9">
    <source>
        <dbReference type="ARBA" id="ARBA00023065"/>
    </source>
</evidence>
<dbReference type="OMA" id="IRIVRIM"/>
<keyword evidence="2" id="KW-0813">Transport</keyword>
<keyword evidence="7 16" id="KW-0851">Voltage-gated channel</keyword>
<keyword evidence="11" id="KW-0325">Glycoprotein</keyword>
<sequence>MRHGSADSSDGNSSGERETEDETRRAGAATRAGPAPCSSDDSDDEGDGDDGSYYGIDRDGARDSHSSDDDGERDERGEQLVDIYHRLGEHTKSGKERSANVSAARQESASGNASIEGEDSLVVGVSGKIYAEKSFGVFGAENPIRKFCIQLVERHEFDWIVLLIIAANTILLCLSEPERLEGRGCGQFATRGARNDAAERSELTFTILFTLEALLKMIAFGVVGKLNTKNSGAYLRDSWNVMDFGIVIVSVVALLPGDMGSNVSTLRTVRILRPLRTISMFPSLRLLIETMLKSLPLLANVIVFFLLFFCIFGIIGVQFFAGKMRTRCFDVLPPSVPCESYTAQEYVRCIKRASGDAVLLKKNEDQACGTTAQAAWQCPSGQECLDHENPNYGYASFDSVWWSWLVIFQTITLEYWSPVMLDLIDSVSPAVVMWFLPVIFFGSFVILNLALAIITMVYDANIMDELQRVSSGSFSTFERAIQALSRSESATNDGLGEAMSASVVRHKRSQTLEWIKTQLVRIKNFVQPRARKFVDGDFFFMVINFSILLNTLVLAMEYDGMSNSYSEALENANLAFTAIFMFELLIKVVALGIPEYVRDRMNWLDAGIVLVSCIELGLNGGEGKSKFTVLRALRVFRILKLMRTWQSLQSTLKTIWKTLVDLSSFLAILCLFVLIFALVGMQLFGGNYCKIDPKPRSNFDTFNNAIITVVQVITHEDWPLVMYDTMFTTAKVALLYFVVVLILGDFIILNSLIAILLSNFDNRKEVLQEQLQESRAAKKQSIFGVFAGMRMTKSDSVRSRESNDSANNEPSQTATRFAHFAHELLKREKRKAAAKVENLRLQRARKMIEEESSAETTSVIMSPKDMQKKQPGALSKVPLTKFEQSSFFGLFKPSHPVRKACFAIADDRRFDWFILMLIIASSITMCWETPENMDNPNFEERAEILDYCFTSAFVVELLMKWIALGMFNADKYSYLKNPWNVLDGTIVFFGLLGMGLGSSADLKWVRALRTLRVLRPLRLLGRVQGLKVVINALIASLPSLVYVLLVSLIVWIIFAIAGMSLFMGKFKSCSDPTILTKSACVDSWSNGTSVRTWDVITSSCNDYTKTTESACTGSYTSAVYVTRDWESADSNFDSFPRAMLTLFETTSGEGWTVTMFNAADAVGTDVAPVRDRTPVATWYFLIFIVLSNFFLFNMCIGIVIDNFLKISTTSLTRTIMSESQARWVAQQRNRNFTARQSFFRRPPHQKWRAKLFQLINDTRFDASIMVIIFINTVVLMTETDHDSSSKKFALDVLNYIFTAAFAVEAMMKIGALYPRRYFSSGWNVFDFIIVVTSILGAILQSGTGSSAFRALRICRVFRMVKKWKSLNTLFQTLVMTIPALGNISLLLALLFFIYAILGTQVFGRLAYGEALNRHANFKTFGNSLSTLLRMLTGEGWQEIMNDCMNKKNCDASFDCAIGTCCGTAVAPVYFVSFVAFSSFIILNLLIAVVLDNYSMSRKEAENENVTPEDVKAFRRVWKKFDPDLTGFVSAIDVKAIILATPKPLGLKGKRVTDLGMLNHVRSLNLQGGSRFLHYTELLQAFTAKAMGVDLNYLPLEIRRELEEDRRNAKRASLLRLRNKVRRRATLVRELSRKEQAADELRGDSFASIREMEIAEEGDENELFDLDGKPISMSVMLVVLKLQRRFRARRARAAASAPDANI</sequence>
<keyword evidence="3" id="KW-1003">Cell membrane</keyword>
<dbReference type="GO" id="GO:0005891">
    <property type="term" value="C:voltage-gated calcium channel complex"/>
    <property type="evidence" value="ECO:0007669"/>
    <property type="project" value="InterPro"/>
</dbReference>
<feature type="compositionally biased region" description="Basic and acidic residues" evidence="18">
    <location>
        <begin position="56"/>
        <end position="98"/>
    </location>
</feature>
<keyword evidence="17" id="KW-0175">Coiled coil</keyword>
<dbReference type="KEGG" id="olu:OSTLU_32140"/>
<comment type="similarity">
    <text evidence="13 16">Belongs to the calcium channel alpha-1 subunit (TC 1.A.1.11) family.</text>
</comment>
<dbReference type="eggNOG" id="KOG2301">
    <property type="taxonomic scope" value="Eukaryota"/>
</dbReference>
<feature type="transmembrane region" description="Helical" evidence="19">
    <location>
        <begin position="662"/>
        <end position="684"/>
    </location>
</feature>
<dbReference type="InterPro" id="IPR027359">
    <property type="entry name" value="Volt_channel_dom_sf"/>
</dbReference>
<reference evidence="21 22" key="1">
    <citation type="journal article" date="2007" name="Proc. Natl. Acad. Sci. U.S.A.">
        <title>The tiny eukaryote Ostreococcus provides genomic insights into the paradox of plankton speciation.</title>
        <authorList>
            <person name="Palenik B."/>
            <person name="Grimwood J."/>
            <person name="Aerts A."/>
            <person name="Rouze P."/>
            <person name="Salamov A."/>
            <person name="Putnam N."/>
            <person name="Dupont C."/>
            <person name="Jorgensen R."/>
            <person name="Derelle E."/>
            <person name="Rombauts S."/>
            <person name="Zhou K."/>
            <person name="Otillar R."/>
            <person name="Merchant S.S."/>
            <person name="Podell S."/>
            <person name="Gaasterland T."/>
            <person name="Napoli C."/>
            <person name="Gendler K."/>
            <person name="Manuell A."/>
            <person name="Tai V."/>
            <person name="Vallon O."/>
            <person name="Piganeau G."/>
            <person name="Jancek S."/>
            <person name="Heijde M."/>
            <person name="Jabbari K."/>
            <person name="Bowler C."/>
            <person name="Lohr M."/>
            <person name="Robbens S."/>
            <person name="Werner G."/>
            <person name="Dubchak I."/>
            <person name="Pazour G.J."/>
            <person name="Ren Q."/>
            <person name="Paulsen I."/>
            <person name="Delwiche C."/>
            <person name="Schmutz J."/>
            <person name="Rokhsar D."/>
            <person name="Van de Peer Y."/>
            <person name="Moreau H."/>
            <person name="Grigoriev I.V."/>
        </authorList>
    </citation>
    <scope>NUCLEOTIDE SEQUENCE [LARGE SCALE GENOMIC DNA]</scope>
    <source>
        <strain evidence="21 22">CCE9901</strain>
    </source>
</reference>
<feature type="transmembrane region" description="Helical" evidence="19">
    <location>
        <begin position="981"/>
        <end position="1000"/>
    </location>
</feature>
<keyword evidence="12" id="KW-0407">Ion channel</keyword>
<proteinExistence type="inferred from homology"/>
<dbReference type="InterPro" id="IPR002048">
    <property type="entry name" value="EF_hand_dom"/>
</dbReference>
<dbReference type="GeneID" id="5002315"/>
<keyword evidence="4 19" id="KW-0812">Transmembrane</keyword>
<feature type="transmembrane region" description="Helical" evidence="19">
    <location>
        <begin position="538"/>
        <end position="555"/>
    </location>
</feature>
<evidence type="ECO:0000256" key="16">
    <source>
        <dbReference type="RuleBase" id="RU003808"/>
    </source>
</evidence>
<dbReference type="GO" id="GO:0005509">
    <property type="term" value="F:calcium ion binding"/>
    <property type="evidence" value="ECO:0007669"/>
    <property type="project" value="InterPro"/>
</dbReference>
<evidence type="ECO:0000313" key="21">
    <source>
        <dbReference type="EMBL" id="ABO96743.1"/>
    </source>
</evidence>
<comment type="subcellular location">
    <subcellularLocation>
        <location evidence="1">Cell membrane</location>
        <topology evidence="1">Multi-pass membrane protein</topology>
    </subcellularLocation>
    <subcellularLocation>
        <location evidence="16">Membrane</location>
        <topology evidence="16">Multi-pass membrane protein</topology>
    </subcellularLocation>
</comment>
<dbReference type="InterPro" id="IPR002077">
    <property type="entry name" value="VDCCAlpha1"/>
</dbReference>
<evidence type="ECO:0000256" key="17">
    <source>
        <dbReference type="SAM" id="Coils"/>
    </source>
</evidence>
<dbReference type="Pfam" id="PF00520">
    <property type="entry name" value="Ion_trans"/>
    <property type="match status" value="4"/>
</dbReference>
<keyword evidence="6 15" id="KW-0106">Calcium</keyword>
<evidence type="ECO:0000256" key="11">
    <source>
        <dbReference type="ARBA" id="ARBA00023180"/>
    </source>
</evidence>
<keyword evidence="8 19" id="KW-1133">Transmembrane helix</keyword>
<evidence type="ECO:0000256" key="3">
    <source>
        <dbReference type="ARBA" id="ARBA00022475"/>
    </source>
</evidence>
<accession>A4RYT5</accession>